<evidence type="ECO:0000313" key="3">
    <source>
        <dbReference type="Proteomes" id="UP001629156"/>
    </source>
</evidence>
<dbReference type="RefSeq" id="WP_408085990.1">
    <property type="nucleotide sequence ID" value="NZ_JBELPZ010000020.1"/>
</dbReference>
<gene>
    <name evidence="2" type="ORF">ABS766_14900</name>
</gene>
<name>A0ABW8YZF6_9FLAO</name>
<reference evidence="2 3" key="1">
    <citation type="submission" date="2024-06" db="EMBL/GenBank/DDBJ databases">
        <authorList>
            <person name="Kaempfer P."/>
            <person name="Viver T."/>
        </authorList>
    </citation>
    <scope>NUCLEOTIDE SEQUENCE [LARGE SCALE GENOMIC DNA]</scope>
    <source>
        <strain evidence="2 3">ST-119</strain>
    </source>
</reference>
<organism evidence="2 3">
    <name type="scientific">Flavobacterium rhizosphaerae</name>
    <dbReference type="NCBI Taxonomy" id="3163298"/>
    <lineage>
        <taxon>Bacteria</taxon>
        <taxon>Pseudomonadati</taxon>
        <taxon>Bacteroidota</taxon>
        <taxon>Flavobacteriia</taxon>
        <taxon>Flavobacteriales</taxon>
        <taxon>Flavobacteriaceae</taxon>
        <taxon>Flavobacterium</taxon>
    </lineage>
</organism>
<keyword evidence="3" id="KW-1185">Reference proteome</keyword>
<accession>A0ABW8YZF6</accession>
<keyword evidence="1" id="KW-0732">Signal</keyword>
<dbReference type="Proteomes" id="UP001629156">
    <property type="component" value="Unassembled WGS sequence"/>
</dbReference>
<dbReference type="EMBL" id="JBELPZ010000020">
    <property type="protein sequence ID" value="MFL9845709.1"/>
    <property type="molecule type" value="Genomic_DNA"/>
</dbReference>
<evidence type="ECO:0008006" key="4">
    <source>
        <dbReference type="Google" id="ProtNLM"/>
    </source>
</evidence>
<sequence length="245" mass="27625">MSKLYFTCLLWVAFSYTVTAQERAQLEGRVLGDNGPVNDVYVINNVTGQETKTDNGGNFTIEAKSGDKLAVYGNKTRVRQFVISETSFTEKPFLVSVEESAYELQEVVVEGQAVTSESLGLVPENQKQYTPAEKRMFTATSMPFDALINAISGRTKMLKKALETSRKAEMISTLNGLFTENEIAKFDIPKEYIDGFLFYIVEDAQFADAVQSNNEELMKFHMHSLAEKFIKEMELQETKPKDSEE</sequence>
<proteinExistence type="predicted"/>
<evidence type="ECO:0000256" key="1">
    <source>
        <dbReference type="SAM" id="SignalP"/>
    </source>
</evidence>
<comment type="caution">
    <text evidence="2">The sequence shown here is derived from an EMBL/GenBank/DDBJ whole genome shotgun (WGS) entry which is preliminary data.</text>
</comment>
<evidence type="ECO:0000313" key="2">
    <source>
        <dbReference type="EMBL" id="MFL9845709.1"/>
    </source>
</evidence>
<feature type="chain" id="PRO_5045853111" description="CarboxypepD_reg-like domain-containing protein" evidence="1">
    <location>
        <begin position="21"/>
        <end position="245"/>
    </location>
</feature>
<feature type="signal peptide" evidence="1">
    <location>
        <begin position="1"/>
        <end position="20"/>
    </location>
</feature>
<protein>
    <recommendedName>
        <fullName evidence="4">CarboxypepD_reg-like domain-containing protein</fullName>
    </recommendedName>
</protein>